<keyword evidence="2" id="KW-1185">Reference proteome</keyword>
<evidence type="ECO:0000313" key="1">
    <source>
        <dbReference type="EMBL" id="GJN07020.1"/>
    </source>
</evidence>
<evidence type="ECO:0008006" key="3">
    <source>
        <dbReference type="Google" id="ProtNLM"/>
    </source>
</evidence>
<proteinExistence type="predicted"/>
<dbReference type="Gene3D" id="3.40.50.2000">
    <property type="entry name" value="Glycogen Phosphorylase B"/>
    <property type="match status" value="1"/>
</dbReference>
<gene>
    <name evidence="1" type="primary">ga24808</name>
    <name evidence="1" type="ORF">PR202_ga24808</name>
</gene>
<dbReference type="Proteomes" id="UP001054889">
    <property type="component" value="Unassembled WGS sequence"/>
</dbReference>
<organism evidence="1 2">
    <name type="scientific">Eleusine coracana subsp. coracana</name>
    <dbReference type="NCBI Taxonomy" id="191504"/>
    <lineage>
        <taxon>Eukaryota</taxon>
        <taxon>Viridiplantae</taxon>
        <taxon>Streptophyta</taxon>
        <taxon>Embryophyta</taxon>
        <taxon>Tracheophyta</taxon>
        <taxon>Spermatophyta</taxon>
        <taxon>Magnoliopsida</taxon>
        <taxon>Liliopsida</taxon>
        <taxon>Poales</taxon>
        <taxon>Poaceae</taxon>
        <taxon>PACMAD clade</taxon>
        <taxon>Chloridoideae</taxon>
        <taxon>Cynodonteae</taxon>
        <taxon>Eleusininae</taxon>
        <taxon>Eleusine</taxon>
    </lineage>
</organism>
<dbReference type="EMBL" id="BQKI01000013">
    <property type="protein sequence ID" value="GJN07020.1"/>
    <property type="molecule type" value="Genomic_DNA"/>
</dbReference>
<accession>A0AAV5D9X8</accession>
<reference evidence="1" key="1">
    <citation type="journal article" date="2018" name="DNA Res.">
        <title>Multiple hybrid de novo genome assembly of finger millet, an orphan allotetraploid crop.</title>
        <authorList>
            <person name="Hatakeyama M."/>
            <person name="Aluri S."/>
            <person name="Balachadran M.T."/>
            <person name="Sivarajan S.R."/>
            <person name="Patrignani A."/>
            <person name="Gruter S."/>
            <person name="Poveda L."/>
            <person name="Shimizu-Inatsugi R."/>
            <person name="Baeten J."/>
            <person name="Francoijs K.J."/>
            <person name="Nataraja K.N."/>
            <person name="Reddy Y.A.N."/>
            <person name="Phadnis S."/>
            <person name="Ravikumar R.L."/>
            <person name="Schlapbach R."/>
            <person name="Sreeman S.M."/>
            <person name="Shimizu K.K."/>
        </authorList>
    </citation>
    <scope>NUCLEOTIDE SEQUENCE</scope>
</reference>
<protein>
    <recommendedName>
        <fullName evidence="3">Secreted protein</fullName>
    </recommendedName>
</protein>
<dbReference type="AlphaFoldDB" id="A0AAV5D9X8"/>
<sequence>MNIANGLQGHLNPARTLVRCLALVPSVACITLSETATAHSHMFPSSSPLSSFDDKEASDSLISYIFFSDGIPPIHRELASIGCGQFF</sequence>
<reference evidence="1" key="2">
    <citation type="submission" date="2021-12" db="EMBL/GenBank/DDBJ databases">
        <title>Resequencing data analysis of finger millet.</title>
        <authorList>
            <person name="Hatakeyama M."/>
            <person name="Aluri S."/>
            <person name="Balachadran M.T."/>
            <person name="Sivarajan S.R."/>
            <person name="Poveda L."/>
            <person name="Shimizu-Inatsugi R."/>
            <person name="Schlapbach R."/>
            <person name="Sreeman S.M."/>
            <person name="Shimizu K.K."/>
        </authorList>
    </citation>
    <scope>NUCLEOTIDE SEQUENCE</scope>
</reference>
<comment type="caution">
    <text evidence="1">The sequence shown here is derived from an EMBL/GenBank/DDBJ whole genome shotgun (WGS) entry which is preliminary data.</text>
</comment>
<name>A0AAV5D9X8_ELECO</name>
<evidence type="ECO:0000313" key="2">
    <source>
        <dbReference type="Proteomes" id="UP001054889"/>
    </source>
</evidence>